<evidence type="ECO:0000313" key="2">
    <source>
        <dbReference type="Proteomes" id="UP000030949"/>
    </source>
</evidence>
<dbReference type="OrthoDB" id="6985313at2"/>
<accession>A0A0B1YW89</accession>
<dbReference type="RefSeq" id="WP_039594708.1">
    <property type="nucleotide sequence ID" value="NZ_JQGJ02000046.1"/>
</dbReference>
<evidence type="ECO:0000313" key="1">
    <source>
        <dbReference type="EMBL" id="KHK61178.1"/>
    </source>
</evidence>
<sequence length="107" mass="12031">MSDWSEVVAGAIGGGLVIAVQMGKQKLDNFSDSKRIHSWLVSEFERIDDYKYRSTRAIAKAVNLTPERVATLCHNHPRIKHVLGTDDELWNLDGADHKKPKSHFFAG</sequence>
<dbReference type="Proteomes" id="UP000030949">
    <property type="component" value="Unassembled WGS sequence"/>
</dbReference>
<dbReference type="EMBL" id="JQGJ01000049">
    <property type="protein sequence ID" value="KHK61178.1"/>
    <property type="molecule type" value="Genomic_DNA"/>
</dbReference>
<dbReference type="AlphaFoldDB" id="A0A0B1YW89"/>
<gene>
    <name evidence="1" type="ORF">JZ00_30060</name>
</gene>
<protein>
    <submittedName>
        <fullName evidence="1">Uncharacterized protein</fullName>
    </submittedName>
</protein>
<proteinExistence type="predicted"/>
<name>A0A0B1YW89_9PSED</name>
<comment type="caution">
    <text evidence="1">The sequence shown here is derived from an EMBL/GenBank/DDBJ whole genome shotgun (WGS) entry which is preliminary data.</text>
</comment>
<reference evidence="2" key="1">
    <citation type="submission" date="2015-03" db="EMBL/GenBank/DDBJ databases">
        <title>Pseudomonas frederiksbergensis hydrocarbon degrader.</title>
        <authorList>
            <person name="Brown L.M."/>
            <person name="Ruiz O.N."/>
            <person name="Mueller S."/>
            <person name="Gunasekera T.S."/>
        </authorList>
    </citation>
    <scope>NUCLEOTIDE SEQUENCE [LARGE SCALE GENOMIC DNA]</scope>
    <source>
        <strain evidence="2">SI8</strain>
    </source>
</reference>
<organism evidence="1 2">
    <name type="scientific">Pseudomonas frederiksbergensis</name>
    <dbReference type="NCBI Taxonomy" id="104087"/>
    <lineage>
        <taxon>Bacteria</taxon>
        <taxon>Pseudomonadati</taxon>
        <taxon>Pseudomonadota</taxon>
        <taxon>Gammaproteobacteria</taxon>
        <taxon>Pseudomonadales</taxon>
        <taxon>Pseudomonadaceae</taxon>
        <taxon>Pseudomonas</taxon>
    </lineage>
</organism>